<reference evidence="1" key="1">
    <citation type="journal article" date="2021" name="Proc. Natl. Acad. Sci. U.S.A.">
        <title>A Catalog of Tens of Thousands of Viruses from Human Metagenomes Reveals Hidden Associations with Chronic Diseases.</title>
        <authorList>
            <person name="Tisza M.J."/>
            <person name="Buck C.B."/>
        </authorList>
    </citation>
    <scope>NUCLEOTIDE SEQUENCE</scope>
    <source>
        <strain evidence="1">CtmTa7</strain>
    </source>
</reference>
<proteinExistence type="predicted"/>
<name>A0A8S5RBL2_9VIRU</name>
<accession>A0A8S5RBL2</accession>
<dbReference type="EMBL" id="BK059091">
    <property type="protein sequence ID" value="DAE28768.1"/>
    <property type="molecule type" value="Genomic_DNA"/>
</dbReference>
<evidence type="ECO:0000313" key="1">
    <source>
        <dbReference type="EMBL" id="DAE28768.1"/>
    </source>
</evidence>
<organism evidence="1">
    <name type="scientific">virus sp. ctmTa7</name>
    <dbReference type="NCBI Taxonomy" id="2828255"/>
    <lineage>
        <taxon>Viruses</taxon>
    </lineage>
</organism>
<sequence length="41" mass="4988">MRQLVDKLLCKCYNNYNSIKLLNKTTETNQYNFTTLKERML</sequence>
<protein>
    <submittedName>
        <fullName evidence="1">Uncharacterized protein</fullName>
    </submittedName>
</protein>